<evidence type="ECO:0000256" key="2">
    <source>
        <dbReference type="ARBA" id="ARBA00022617"/>
    </source>
</evidence>
<dbReference type="PANTHER" id="PTHR47947:SF49">
    <property type="entry name" value="CYTOCHROME P450 FAMILY PROTEIN"/>
    <property type="match status" value="1"/>
</dbReference>
<feature type="binding site" description="axial binding residue" evidence="7">
    <location>
        <position position="460"/>
    </location>
    <ligand>
        <name>heme</name>
        <dbReference type="ChEBI" id="CHEBI:30413"/>
    </ligand>
    <ligandPart>
        <name>Fe</name>
        <dbReference type="ChEBI" id="CHEBI:18248"/>
    </ligandPart>
</feature>
<evidence type="ECO:0000256" key="7">
    <source>
        <dbReference type="PIRSR" id="PIRSR602401-1"/>
    </source>
</evidence>
<dbReference type="GO" id="GO:0016705">
    <property type="term" value="F:oxidoreductase activity, acting on paired donors, with incorporation or reduction of molecular oxygen"/>
    <property type="evidence" value="ECO:0007669"/>
    <property type="project" value="InterPro"/>
</dbReference>
<evidence type="ECO:0000256" key="9">
    <source>
        <dbReference type="SAM" id="Phobius"/>
    </source>
</evidence>
<dbReference type="EMBL" id="KK914362">
    <property type="protein sequence ID" value="KDP38427.1"/>
    <property type="molecule type" value="Genomic_DNA"/>
</dbReference>
<dbReference type="PRINTS" id="PR00385">
    <property type="entry name" value="P450"/>
</dbReference>
<comment type="similarity">
    <text evidence="1 8">Belongs to the cytochrome P450 family.</text>
</comment>
<evidence type="ECO:0000313" key="11">
    <source>
        <dbReference type="Proteomes" id="UP000027138"/>
    </source>
</evidence>
<accession>A0A067KQL1</accession>
<dbReference type="InterPro" id="IPR001128">
    <property type="entry name" value="Cyt_P450"/>
</dbReference>
<evidence type="ECO:0008006" key="12">
    <source>
        <dbReference type="Google" id="ProtNLM"/>
    </source>
</evidence>
<keyword evidence="3 7" id="KW-0479">Metal-binding</keyword>
<keyword evidence="9" id="KW-0472">Membrane</keyword>
<dbReference type="CDD" id="cd20654">
    <property type="entry name" value="CYP82"/>
    <property type="match status" value="1"/>
</dbReference>
<dbReference type="FunFam" id="1.10.630.10:FF:000026">
    <property type="entry name" value="Cytochrome P450 82C4"/>
    <property type="match status" value="1"/>
</dbReference>
<dbReference type="InterPro" id="IPR002401">
    <property type="entry name" value="Cyt_P450_E_grp-I"/>
</dbReference>
<dbReference type="Pfam" id="PF00067">
    <property type="entry name" value="p450"/>
    <property type="match status" value="1"/>
</dbReference>
<dbReference type="GO" id="GO:0004497">
    <property type="term" value="F:monooxygenase activity"/>
    <property type="evidence" value="ECO:0007669"/>
    <property type="project" value="UniProtKB-KW"/>
</dbReference>
<evidence type="ECO:0000256" key="5">
    <source>
        <dbReference type="ARBA" id="ARBA00023004"/>
    </source>
</evidence>
<dbReference type="InterPro" id="IPR017972">
    <property type="entry name" value="Cyt_P450_CS"/>
</dbReference>
<evidence type="ECO:0000256" key="1">
    <source>
        <dbReference type="ARBA" id="ARBA00010617"/>
    </source>
</evidence>
<organism evidence="10 11">
    <name type="scientific">Jatropha curcas</name>
    <name type="common">Barbados nut</name>
    <dbReference type="NCBI Taxonomy" id="180498"/>
    <lineage>
        <taxon>Eukaryota</taxon>
        <taxon>Viridiplantae</taxon>
        <taxon>Streptophyta</taxon>
        <taxon>Embryophyta</taxon>
        <taxon>Tracheophyta</taxon>
        <taxon>Spermatophyta</taxon>
        <taxon>Magnoliopsida</taxon>
        <taxon>eudicotyledons</taxon>
        <taxon>Gunneridae</taxon>
        <taxon>Pentapetalae</taxon>
        <taxon>rosids</taxon>
        <taxon>fabids</taxon>
        <taxon>Malpighiales</taxon>
        <taxon>Euphorbiaceae</taxon>
        <taxon>Crotonoideae</taxon>
        <taxon>Jatropheae</taxon>
        <taxon>Jatropha</taxon>
    </lineage>
</organism>
<keyword evidence="4 8" id="KW-0560">Oxidoreductase</keyword>
<comment type="cofactor">
    <cofactor evidence="7">
        <name>heme</name>
        <dbReference type="ChEBI" id="CHEBI:30413"/>
    </cofactor>
</comment>
<dbReference type="OrthoDB" id="2789670at2759"/>
<keyword evidence="9" id="KW-1133">Transmembrane helix</keyword>
<dbReference type="GO" id="GO:0005506">
    <property type="term" value="F:iron ion binding"/>
    <property type="evidence" value="ECO:0007669"/>
    <property type="project" value="InterPro"/>
</dbReference>
<reference evidence="10 11" key="1">
    <citation type="journal article" date="2014" name="PLoS ONE">
        <title>Global Analysis of Gene Expression Profiles in Physic Nut (Jatropha curcas L.) Seedlings Exposed to Salt Stress.</title>
        <authorList>
            <person name="Zhang L."/>
            <person name="Zhang C."/>
            <person name="Wu P."/>
            <person name="Chen Y."/>
            <person name="Li M."/>
            <person name="Jiang H."/>
            <person name="Wu G."/>
        </authorList>
    </citation>
    <scope>NUCLEOTIDE SEQUENCE [LARGE SCALE GENOMIC DNA]</scope>
    <source>
        <strain evidence="11">cv. GZQX0401</strain>
        <tissue evidence="10">Young leaves</tissue>
    </source>
</reference>
<gene>
    <name evidence="10" type="ORF">JCGZ_04352</name>
</gene>
<dbReference type="PRINTS" id="PR00463">
    <property type="entry name" value="EP450I"/>
</dbReference>
<sequence length="520" mass="58579">MEFLFVYLNAMTAGLLAPLFLFACYYVRRSSIFCSKKTRAPKAGGAWPIIGHLPLLAGSKLLHITFGSLADRYGPIFTMQIGIHQAVVVSSGELAKELFTTNDMAVSERPNFTAFKYLGYDGVMFAFAPYGDYWREMRKIISLKLLSNHQIELLKHVRLSEIETLLKELYKLWTEKKNGSGHVLVDLNKWFGELGLNVILRMVVGKRCSGGGEAEHFRKTMREFFHYLGMFVLRDAIPFLGWLDAGGHEKGMKTTAKEMNCLVSELLEEHRRKRGSAGKVATKEQDFMDSMLSVLEEKDFAGYDSDMIIKSACLNLIAGGSDTSTVTLTWTISLLLNNKQALEKAQEELDRLVGRERQVNEFDISKLIYLQAIIKESLRLYPPAPLSAPRVTRENCTIGGCHIKKGTRLIINVWKIHRDPKNWPDPLQFTPERFLTSHKDIDVRGQNFELIPFGSGRRACPGTAFGLQMVHIALARFLQAFQISNPTTEPIDMTESPGLTNLKATPLEVLLSPRLPPGLY</sequence>
<evidence type="ECO:0000256" key="4">
    <source>
        <dbReference type="ARBA" id="ARBA00023002"/>
    </source>
</evidence>
<keyword evidence="6 8" id="KW-0503">Monooxygenase</keyword>
<evidence type="ECO:0000313" key="10">
    <source>
        <dbReference type="EMBL" id="KDP38427.1"/>
    </source>
</evidence>
<protein>
    <recommendedName>
        <fullName evidence="12">Cytochrome P450</fullName>
    </recommendedName>
</protein>
<feature type="transmembrane region" description="Helical" evidence="9">
    <location>
        <begin position="6"/>
        <end position="27"/>
    </location>
</feature>
<keyword evidence="5 7" id="KW-0408">Iron</keyword>
<dbReference type="InterPro" id="IPR036396">
    <property type="entry name" value="Cyt_P450_sf"/>
</dbReference>
<proteinExistence type="inferred from homology"/>
<evidence type="ECO:0000256" key="6">
    <source>
        <dbReference type="ARBA" id="ARBA00023033"/>
    </source>
</evidence>
<dbReference type="Proteomes" id="UP000027138">
    <property type="component" value="Unassembled WGS sequence"/>
</dbReference>
<dbReference type="SUPFAM" id="SSF48264">
    <property type="entry name" value="Cytochrome P450"/>
    <property type="match status" value="1"/>
</dbReference>
<dbReference type="AlphaFoldDB" id="A0A067KQL1"/>
<keyword evidence="11" id="KW-1185">Reference proteome</keyword>
<name>A0A067KQL1_JATCU</name>
<keyword evidence="2 7" id="KW-0349">Heme</keyword>
<dbReference type="PANTHER" id="PTHR47947">
    <property type="entry name" value="CYTOCHROME P450 82C3-RELATED"/>
    <property type="match status" value="1"/>
</dbReference>
<dbReference type="InterPro" id="IPR050651">
    <property type="entry name" value="Plant_Cytochrome_P450_Monoox"/>
</dbReference>
<dbReference type="Gene3D" id="1.10.630.10">
    <property type="entry name" value="Cytochrome P450"/>
    <property type="match status" value="1"/>
</dbReference>
<evidence type="ECO:0000256" key="3">
    <source>
        <dbReference type="ARBA" id="ARBA00022723"/>
    </source>
</evidence>
<dbReference type="PROSITE" id="PS00086">
    <property type="entry name" value="CYTOCHROME_P450"/>
    <property type="match status" value="1"/>
</dbReference>
<dbReference type="GO" id="GO:0020037">
    <property type="term" value="F:heme binding"/>
    <property type="evidence" value="ECO:0007669"/>
    <property type="project" value="InterPro"/>
</dbReference>
<keyword evidence="9" id="KW-0812">Transmembrane</keyword>
<evidence type="ECO:0000256" key="8">
    <source>
        <dbReference type="RuleBase" id="RU000461"/>
    </source>
</evidence>